<dbReference type="Proteomes" id="UP000016936">
    <property type="component" value="Unassembled WGS sequence"/>
</dbReference>
<evidence type="ECO:0000313" key="2">
    <source>
        <dbReference type="Proteomes" id="UP000016936"/>
    </source>
</evidence>
<protein>
    <submittedName>
        <fullName evidence="1">Uncharacterized protein</fullName>
    </submittedName>
</protein>
<dbReference type="EMBL" id="KB445576">
    <property type="protein sequence ID" value="EMD91461.1"/>
    <property type="molecule type" value="Genomic_DNA"/>
</dbReference>
<accession>M2UCP1</accession>
<reference evidence="1 2" key="1">
    <citation type="journal article" date="2012" name="PLoS Pathog.">
        <title>Diverse lifestyles and strategies of plant pathogenesis encoded in the genomes of eighteen Dothideomycetes fungi.</title>
        <authorList>
            <person name="Ohm R.A."/>
            <person name="Feau N."/>
            <person name="Henrissat B."/>
            <person name="Schoch C.L."/>
            <person name="Horwitz B.A."/>
            <person name="Barry K.W."/>
            <person name="Condon B.J."/>
            <person name="Copeland A.C."/>
            <person name="Dhillon B."/>
            <person name="Glaser F."/>
            <person name="Hesse C.N."/>
            <person name="Kosti I."/>
            <person name="LaButti K."/>
            <person name="Lindquist E.A."/>
            <person name="Lucas S."/>
            <person name="Salamov A.A."/>
            <person name="Bradshaw R.E."/>
            <person name="Ciuffetti L."/>
            <person name="Hamelin R.C."/>
            <person name="Kema G.H.J."/>
            <person name="Lawrence C."/>
            <person name="Scott J.A."/>
            <person name="Spatafora J.W."/>
            <person name="Turgeon B.G."/>
            <person name="de Wit P.J.G.M."/>
            <person name="Zhong S."/>
            <person name="Goodwin S.B."/>
            <person name="Grigoriev I.V."/>
        </authorList>
    </citation>
    <scope>NUCLEOTIDE SEQUENCE [LARGE SCALE GENOMIC DNA]</scope>
    <source>
        <strain evidence="2">C5 / ATCC 48332 / race O</strain>
    </source>
</reference>
<reference evidence="2" key="2">
    <citation type="journal article" date="2013" name="PLoS Genet.">
        <title>Comparative genome structure, secondary metabolite, and effector coding capacity across Cochliobolus pathogens.</title>
        <authorList>
            <person name="Condon B.J."/>
            <person name="Leng Y."/>
            <person name="Wu D."/>
            <person name="Bushley K.E."/>
            <person name="Ohm R.A."/>
            <person name="Otillar R."/>
            <person name="Martin J."/>
            <person name="Schackwitz W."/>
            <person name="Grimwood J."/>
            <person name="MohdZainudin N."/>
            <person name="Xue C."/>
            <person name="Wang R."/>
            <person name="Manning V.A."/>
            <person name="Dhillon B."/>
            <person name="Tu Z.J."/>
            <person name="Steffenson B.J."/>
            <person name="Salamov A."/>
            <person name="Sun H."/>
            <person name="Lowry S."/>
            <person name="LaButti K."/>
            <person name="Han J."/>
            <person name="Copeland A."/>
            <person name="Lindquist E."/>
            <person name="Barry K."/>
            <person name="Schmutz J."/>
            <person name="Baker S.E."/>
            <person name="Ciuffetti L.M."/>
            <person name="Grigoriev I.V."/>
            <person name="Zhong S."/>
            <person name="Turgeon B.G."/>
        </authorList>
    </citation>
    <scope>NUCLEOTIDE SEQUENCE [LARGE SCALE GENOMIC DNA]</scope>
    <source>
        <strain evidence="2">C5 / ATCC 48332 / race O</strain>
    </source>
</reference>
<name>M2UCP1_COCH5</name>
<evidence type="ECO:0000313" key="1">
    <source>
        <dbReference type="EMBL" id="EMD91461.1"/>
    </source>
</evidence>
<dbReference type="HOGENOM" id="CLU_1635225_0_0_1"/>
<organism evidence="1 2">
    <name type="scientific">Cochliobolus heterostrophus (strain C5 / ATCC 48332 / race O)</name>
    <name type="common">Southern corn leaf blight fungus</name>
    <name type="synonym">Bipolaris maydis</name>
    <dbReference type="NCBI Taxonomy" id="701091"/>
    <lineage>
        <taxon>Eukaryota</taxon>
        <taxon>Fungi</taxon>
        <taxon>Dikarya</taxon>
        <taxon>Ascomycota</taxon>
        <taxon>Pezizomycotina</taxon>
        <taxon>Dothideomycetes</taxon>
        <taxon>Pleosporomycetidae</taxon>
        <taxon>Pleosporales</taxon>
        <taxon>Pleosporineae</taxon>
        <taxon>Pleosporaceae</taxon>
        <taxon>Bipolaris</taxon>
    </lineage>
</organism>
<gene>
    <name evidence="1" type="ORF">COCHEDRAFT_1030281</name>
</gene>
<proteinExistence type="predicted"/>
<keyword evidence="2" id="KW-1185">Reference proteome</keyword>
<sequence length="162" mass="17691">MLLLPNQPRFGHSGTRYSFRIELLNVAQALILVACLRPHTCKKTGYPSANQIARSGRFATAPASIGFCLQAHTGTTTDPVKPKESYMLLFPRPDAMVGTACQLRVYIHDGPAYAHAQLSRHSSAGAVEPLALYAECFFYCLLRQSPIAQRQNLLAATGEGSR</sequence>
<dbReference type="AlphaFoldDB" id="M2UCP1"/>